<dbReference type="AlphaFoldDB" id="A0AAE0Q6Q6"/>
<protein>
    <recommendedName>
        <fullName evidence="21">Metal cation symporter ZIP14</fullName>
    </recommendedName>
    <alternativeName>
        <fullName evidence="22">Solute carrier family 39 member 14</fullName>
    </alternativeName>
    <alternativeName>
        <fullName evidence="23">Zrt- and Irt-like protein 14</fullName>
    </alternativeName>
</protein>
<dbReference type="InterPro" id="IPR050799">
    <property type="entry name" value="ZIP_Transporter"/>
</dbReference>
<evidence type="ECO:0000256" key="21">
    <source>
        <dbReference type="ARBA" id="ARBA00040176"/>
    </source>
</evidence>
<dbReference type="GO" id="GO:0016323">
    <property type="term" value="C:basolateral plasma membrane"/>
    <property type="evidence" value="ECO:0007669"/>
    <property type="project" value="UniProtKB-SubCell"/>
</dbReference>
<dbReference type="GO" id="GO:0140410">
    <property type="term" value="F:monoatomic cation:bicarbonate symporter activity"/>
    <property type="evidence" value="ECO:0007669"/>
    <property type="project" value="TreeGrafter"/>
</dbReference>
<keyword evidence="18" id="KW-0458">Lysosome</keyword>
<evidence type="ECO:0000256" key="19">
    <source>
        <dbReference type="ARBA" id="ARBA00035822"/>
    </source>
</evidence>
<keyword evidence="11 28" id="KW-0732">Signal</keyword>
<evidence type="ECO:0000256" key="12">
    <source>
        <dbReference type="ARBA" id="ARBA00022753"/>
    </source>
</evidence>
<comment type="subunit">
    <text evidence="7">Homotrimer.</text>
</comment>
<dbReference type="GO" id="GO:0005765">
    <property type="term" value="C:lysosomal membrane"/>
    <property type="evidence" value="ECO:0007669"/>
    <property type="project" value="UniProtKB-SubCell"/>
</dbReference>
<evidence type="ECO:0000256" key="13">
    <source>
        <dbReference type="ARBA" id="ARBA00022833"/>
    </source>
</evidence>
<dbReference type="EMBL" id="JAUCMX010000021">
    <property type="protein sequence ID" value="KAK3514783.1"/>
    <property type="molecule type" value="Genomic_DNA"/>
</dbReference>
<dbReference type="InterPro" id="IPR036770">
    <property type="entry name" value="Ankyrin_rpt-contain_sf"/>
</dbReference>
<dbReference type="GO" id="GO:0031901">
    <property type="term" value="C:early endosome membrane"/>
    <property type="evidence" value="ECO:0007669"/>
    <property type="project" value="UniProtKB-SubCell"/>
</dbReference>
<evidence type="ECO:0000256" key="1">
    <source>
        <dbReference type="ARBA" id="ARBA00004107"/>
    </source>
</evidence>
<dbReference type="PANTHER" id="PTHR12191">
    <property type="entry name" value="SOLUTE CARRIER FAMILY 39"/>
    <property type="match status" value="1"/>
</dbReference>
<comment type="catalytic activity">
    <reaction evidence="20">
        <text>Cd(2+)(out) + 2 hydrogencarbonate(out) = Cd(2+)(in) + 2 hydrogencarbonate(in)</text>
        <dbReference type="Rhea" id="RHEA:62256"/>
        <dbReference type="ChEBI" id="CHEBI:17544"/>
        <dbReference type="ChEBI" id="CHEBI:48775"/>
    </reaction>
    <physiologicalReaction direction="left-to-right" evidence="20">
        <dbReference type="Rhea" id="RHEA:62257"/>
    </physiologicalReaction>
</comment>
<keyword evidence="12" id="KW-0967">Endosome</keyword>
<evidence type="ECO:0000256" key="16">
    <source>
        <dbReference type="ARBA" id="ARBA00023065"/>
    </source>
</evidence>
<dbReference type="GO" id="GO:0030003">
    <property type="term" value="P:intracellular monoatomic cation homeostasis"/>
    <property type="evidence" value="ECO:0007669"/>
    <property type="project" value="TreeGrafter"/>
</dbReference>
<evidence type="ECO:0000313" key="30">
    <source>
        <dbReference type="Proteomes" id="UP001274896"/>
    </source>
</evidence>
<evidence type="ECO:0000256" key="24">
    <source>
        <dbReference type="ARBA" id="ARBA00047497"/>
    </source>
</evidence>
<keyword evidence="30" id="KW-1185">Reference proteome</keyword>
<sequence length="877" mass="93656">MTQTSAHGSCSQLTLTFALTLSLGLLCCPLREVRGQTALPPAVILQDLLSRYGENGTISVPQLRSLLAHLGTEQSAEKTPEVTTETTPTNNNNNTSECEVSCLPIGTLAAHGLSEKSRLDGPGLQEFCPTMLQQLDSRACRGEQNQEPEPIAKPSNAEVWGFAVLSVTIVNLFALTGVFVVPLMRTRFMRRVLCFFIALSIGTLFSTAVFQLLPEAFGFDPMESYYVSKSAVVFGGFYLFFFTEKVLKMILKPKHRCIVKVQVLHIEVQTLHMEVHMEVQTLHFKVDIIQDSTDIRYGGTDITYGSPYGGTDITYGGPYGGTDITYGGTDITYGGPYGGTDITYGGTDITYGSPYGGTDITYGSTDITYGSPYGSTDITYGSPYGSTDITYGSPYGGTDITYGSPYGSTDITYGSPYGSTDITYGSPYGSTDITYGGTDITYGSPYGGTDITYGSPYGGTDITYGSPYGSTDITYGSPYGSTDITYGSPYGGTDITYGSPYGSTDITYGITDITYGSPCGGTDITYGSPCGGTDITYGSPYGSTGITYGSPYGDITYGSPYGSTDITYGGTDITYGSPYGSTDITYGSPYGSTDITYGSPYGSTDITYGSPYGSTDITYGSTWKSIWKLIRLLKKLMRQGKKRKGGHGHGHFPVGNSDMEDGVMEKLQNGEAEGAVSLPRVDGETREDDKMLSAGQTAQDTQGGCYWLKGRAYSDIGTLAWMITLSDGLHNFIDGLAIGASFTASVFQGISTSVAILCEEFPHELGDFVILLNAGMSIQQALFFNFLSACCCYLGMGFGILAGNQFSPNWIFALAGGMFLYIALADMFPEMNEVSREDEEAGGSASLVTFAIQNAGLLTGFSIMLLLTVYSGQIQLG</sequence>
<comment type="subcellular location">
    <subcellularLocation>
        <location evidence="3">Apical cell membrane</location>
        <topology evidence="3">Multi-pass membrane protein</topology>
    </subcellularLocation>
    <subcellularLocation>
        <location evidence="5">Basolateral cell membrane</location>
        <topology evidence="5">Multi-pass membrane protein</topology>
    </subcellularLocation>
    <subcellularLocation>
        <location evidence="4">Early endosome membrane</location>
        <topology evidence="4">Multi-pass membrane protein</topology>
    </subcellularLocation>
    <subcellularLocation>
        <location evidence="1">Late endosome membrane</location>
        <topology evidence="1">Multi-pass membrane protein</topology>
    </subcellularLocation>
    <subcellularLocation>
        <location evidence="2">Lysosome membrane</location>
        <topology evidence="2">Multi-pass membrane protein</topology>
    </subcellularLocation>
</comment>
<proteinExistence type="inferred from homology"/>
<keyword evidence="14" id="KW-0864">Zinc transport</keyword>
<accession>A0AAE0Q6Q6</accession>
<keyword evidence="17 27" id="KW-0472">Membrane</keyword>
<organism evidence="29 30">
    <name type="scientific">Hemibagrus guttatus</name>
    <dbReference type="NCBI Taxonomy" id="175788"/>
    <lineage>
        <taxon>Eukaryota</taxon>
        <taxon>Metazoa</taxon>
        <taxon>Chordata</taxon>
        <taxon>Craniata</taxon>
        <taxon>Vertebrata</taxon>
        <taxon>Euteleostomi</taxon>
        <taxon>Actinopterygii</taxon>
        <taxon>Neopterygii</taxon>
        <taxon>Teleostei</taxon>
        <taxon>Ostariophysi</taxon>
        <taxon>Siluriformes</taxon>
        <taxon>Bagridae</taxon>
        <taxon>Hemibagrus</taxon>
    </lineage>
</organism>
<keyword evidence="10 27" id="KW-0812">Transmembrane</keyword>
<dbReference type="Proteomes" id="UP001274896">
    <property type="component" value="Unassembled WGS sequence"/>
</dbReference>
<evidence type="ECO:0000256" key="10">
    <source>
        <dbReference type="ARBA" id="ARBA00022692"/>
    </source>
</evidence>
<keyword evidence="8" id="KW-0813">Transport</keyword>
<evidence type="ECO:0000256" key="7">
    <source>
        <dbReference type="ARBA" id="ARBA00011233"/>
    </source>
</evidence>
<comment type="similarity">
    <text evidence="6">Belongs to the ZIP transporter (TC 2.A.5) family.</text>
</comment>
<feature type="transmembrane region" description="Helical" evidence="27">
    <location>
        <begin position="809"/>
        <end position="828"/>
    </location>
</feature>
<keyword evidence="13" id="KW-0862">Zinc</keyword>
<comment type="caution">
    <text evidence="29">The sequence shown here is derived from an EMBL/GenBank/DDBJ whole genome shotgun (WGS) entry which is preliminary data.</text>
</comment>
<evidence type="ECO:0000256" key="15">
    <source>
        <dbReference type="ARBA" id="ARBA00022989"/>
    </source>
</evidence>
<keyword evidence="9" id="KW-1003">Cell membrane</keyword>
<dbReference type="GO" id="GO:0031902">
    <property type="term" value="C:late endosome membrane"/>
    <property type="evidence" value="ECO:0007669"/>
    <property type="project" value="UniProtKB-SubCell"/>
</dbReference>
<evidence type="ECO:0000256" key="2">
    <source>
        <dbReference type="ARBA" id="ARBA00004155"/>
    </source>
</evidence>
<feature type="transmembrane region" description="Helical" evidence="27">
    <location>
        <begin position="193"/>
        <end position="213"/>
    </location>
</feature>
<keyword evidence="15 27" id="KW-1133">Transmembrane helix</keyword>
<dbReference type="InterPro" id="IPR003689">
    <property type="entry name" value="ZIP"/>
</dbReference>
<evidence type="ECO:0000256" key="25">
    <source>
        <dbReference type="ARBA" id="ARBA00048071"/>
    </source>
</evidence>
<feature type="compositionally biased region" description="Low complexity" evidence="26">
    <location>
        <begin position="81"/>
        <end position="95"/>
    </location>
</feature>
<evidence type="ECO:0000313" key="29">
    <source>
        <dbReference type="EMBL" id="KAK3514783.1"/>
    </source>
</evidence>
<evidence type="ECO:0000256" key="3">
    <source>
        <dbReference type="ARBA" id="ARBA00004424"/>
    </source>
</evidence>
<dbReference type="Pfam" id="PF02535">
    <property type="entry name" value="Zip"/>
    <property type="match status" value="2"/>
</dbReference>
<reference evidence="29" key="1">
    <citation type="submission" date="2023-06" db="EMBL/GenBank/DDBJ databases">
        <title>Male Hemibagrus guttatus genome.</title>
        <authorList>
            <person name="Bian C."/>
        </authorList>
    </citation>
    <scope>NUCLEOTIDE SEQUENCE</scope>
    <source>
        <strain evidence="29">Male_cb2023</strain>
        <tissue evidence="29">Muscle</tissue>
    </source>
</reference>
<evidence type="ECO:0000256" key="26">
    <source>
        <dbReference type="SAM" id="MobiDB-lite"/>
    </source>
</evidence>
<evidence type="ECO:0000256" key="27">
    <source>
        <dbReference type="SAM" id="Phobius"/>
    </source>
</evidence>
<evidence type="ECO:0000256" key="5">
    <source>
        <dbReference type="ARBA" id="ARBA00004554"/>
    </source>
</evidence>
<evidence type="ECO:0000256" key="20">
    <source>
        <dbReference type="ARBA" id="ARBA00036412"/>
    </source>
</evidence>
<feature type="chain" id="PRO_5042076766" description="Metal cation symporter ZIP14" evidence="28">
    <location>
        <begin position="36"/>
        <end position="877"/>
    </location>
</feature>
<dbReference type="GO" id="GO:0071578">
    <property type="term" value="P:zinc ion import across plasma membrane"/>
    <property type="evidence" value="ECO:0007669"/>
    <property type="project" value="TreeGrafter"/>
</dbReference>
<comment type="catalytic activity">
    <reaction evidence="25">
        <text>Mn(2+)(out) + 2 hydrogencarbonate(out) = Mn(2+)(in) + 2 hydrogencarbonate(in)</text>
        <dbReference type="Rhea" id="RHEA:62260"/>
        <dbReference type="ChEBI" id="CHEBI:17544"/>
        <dbReference type="ChEBI" id="CHEBI:29035"/>
    </reaction>
    <physiologicalReaction direction="left-to-right" evidence="25">
        <dbReference type="Rhea" id="RHEA:62261"/>
    </physiologicalReaction>
</comment>
<keyword evidence="16" id="KW-0406">Ion transport</keyword>
<evidence type="ECO:0000256" key="18">
    <source>
        <dbReference type="ARBA" id="ARBA00023228"/>
    </source>
</evidence>
<evidence type="ECO:0000256" key="28">
    <source>
        <dbReference type="SAM" id="SignalP"/>
    </source>
</evidence>
<evidence type="ECO:0000256" key="9">
    <source>
        <dbReference type="ARBA" id="ARBA00022475"/>
    </source>
</evidence>
<comment type="catalytic activity">
    <reaction evidence="24">
        <text>Zn(2+)(out) + 2 hydrogencarbonate(out) = Zn(2+)(in) + 2 hydrogencarbonate(in)</text>
        <dbReference type="Rhea" id="RHEA:62252"/>
        <dbReference type="ChEBI" id="CHEBI:17544"/>
        <dbReference type="ChEBI" id="CHEBI:29105"/>
    </reaction>
    <physiologicalReaction direction="left-to-right" evidence="24">
        <dbReference type="Rhea" id="RHEA:62253"/>
    </physiologicalReaction>
</comment>
<feature type="transmembrane region" description="Helical" evidence="27">
    <location>
        <begin position="159"/>
        <end position="181"/>
    </location>
</feature>
<evidence type="ECO:0000256" key="8">
    <source>
        <dbReference type="ARBA" id="ARBA00022448"/>
    </source>
</evidence>
<feature type="region of interest" description="Disordered" evidence="26">
    <location>
        <begin position="72"/>
        <end position="95"/>
    </location>
</feature>
<evidence type="ECO:0000256" key="14">
    <source>
        <dbReference type="ARBA" id="ARBA00022906"/>
    </source>
</evidence>
<evidence type="ECO:0000256" key="23">
    <source>
        <dbReference type="ARBA" id="ARBA00042974"/>
    </source>
</evidence>
<dbReference type="GO" id="GO:0005385">
    <property type="term" value="F:zinc ion transmembrane transporter activity"/>
    <property type="evidence" value="ECO:0007669"/>
    <property type="project" value="TreeGrafter"/>
</dbReference>
<evidence type="ECO:0000256" key="11">
    <source>
        <dbReference type="ARBA" id="ARBA00022729"/>
    </source>
</evidence>
<dbReference type="GO" id="GO:0016324">
    <property type="term" value="C:apical plasma membrane"/>
    <property type="evidence" value="ECO:0007669"/>
    <property type="project" value="UniProtKB-SubCell"/>
</dbReference>
<dbReference type="PANTHER" id="PTHR12191:SF5">
    <property type="entry name" value="METAL CATION SYMPORTER ZIP14"/>
    <property type="match status" value="1"/>
</dbReference>
<comment type="catalytic activity">
    <reaction evidence="19">
        <text>Fe(2+)(out) + 2 hydrogencarbonate(out) = Fe(2+)(in) + 2 hydrogencarbonate(in)</text>
        <dbReference type="Rhea" id="RHEA:62368"/>
        <dbReference type="ChEBI" id="CHEBI:17544"/>
        <dbReference type="ChEBI" id="CHEBI:29033"/>
    </reaction>
    <physiologicalReaction direction="left-to-right" evidence="19">
        <dbReference type="Rhea" id="RHEA:62369"/>
    </physiologicalReaction>
</comment>
<evidence type="ECO:0000256" key="4">
    <source>
        <dbReference type="ARBA" id="ARBA00004520"/>
    </source>
</evidence>
<feature type="signal peptide" evidence="28">
    <location>
        <begin position="1"/>
        <end position="35"/>
    </location>
</feature>
<dbReference type="SUPFAM" id="SSF48403">
    <property type="entry name" value="Ankyrin repeat"/>
    <property type="match status" value="1"/>
</dbReference>
<evidence type="ECO:0000256" key="22">
    <source>
        <dbReference type="ARBA" id="ARBA00042543"/>
    </source>
</evidence>
<feature type="transmembrane region" description="Helical" evidence="27">
    <location>
        <begin position="848"/>
        <end position="870"/>
    </location>
</feature>
<name>A0AAE0Q6Q6_9TELE</name>
<gene>
    <name evidence="29" type="ORF">QTP70_031017</name>
</gene>
<evidence type="ECO:0000256" key="17">
    <source>
        <dbReference type="ARBA" id="ARBA00023136"/>
    </source>
</evidence>
<evidence type="ECO:0000256" key="6">
    <source>
        <dbReference type="ARBA" id="ARBA00006939"/>
    </source>
</evidence>
<feature type="transmembrane region" description="Helical" evidence="27">
    <location>
        <begin position="782"/>
        <end position="803"/>
    </location>
</feature>